<evidence type="ECO:0000313" key="2">
    <source>
        <dbReference type="EMBL" id="SHI24114.1"/>
    </source>
</evidence>
<dbReference type="STRING" id="1216006.VA7868_02800"/>
<dbReference type="AlphaFoldDB" id="A0A1M5ZIZ8"/>
<feature type="coiled-coil region" evidence="1">
    <location>
        <begin position="75"/>
        <end position="116"/>
    </location>
</feature>
<accession>A0A1M5ZIZ8</accession>
<dbReference type="Proteomes" id="UP000184608">
    <property type="component" value="Unassembled WGS sequence"/>
</dbReference>
<keyword evidence="3" id="KW-1185">Reference proteome</keyword>
<sequence>MTQRLCKLNRRDIRLSPEMVYQYVKEPKFFCTSCARSANHQSKLCKPAALPAGTVSKDAGKQKPDVSVSQFKPMKASAIKKIKKAQKRYKKAVKKLKKIEKKQKKLLKRARKVDAAMKGFEIKSQLCSEYSHINRFH</sequence>
<protein>
    <submittedName>
        <fullName evidence="2">Uncharacterized protein</fullName>
    </submittedName>
</protein>
<evidence type="ECO:0000256" key="1">
    <source>
        <dbReference type="SAM" id="Coils"/>
    </source>
</evidence>
<proteinExistence type="predicted"/>
<reference evidence="2 3" key="1">
    <citation type="submission" date="2016-11" db="EMBL/GenBank/DDBJ databases">
        <authorList>
            <person name="Jaros S."/>
            <person name="Januszkiewicz K."/>
            <person name="Wedrychowicz H."/>
        </authorList>
    </citation>
    <scope>NUCLEOTIDE SEQUENCE [LARGE SCALE GENOMIC DNA]</scope>
    <source>
        <strain evidence="2 3">CECT 7868</strain>
    </source>
</reference>
<name>A0A1M5ZIZ8_9VIBR</name>
<keyword evidence="1" id="KW-0175">Coiled coil</keyword>
<gene>
    <name evidence="2" type="ORF">VA7868_02800</name>
</gene>
<organism evidence="2 3">
    <name type="scientific">Vibrio aerogenes CECT 7868</name>
    <dbReference type="NCBI Taxonomy" id="1216006"/>
    <lineage>
        <taxon>Bacteria</taxon>
        <taxon>Pseudomonadati</taxon>
        <taxon>Pseudomonadota</taxon>
        <taxon>Gammaproteobacteria</taxon>
        <taxon>Vibrionales</taxon>
        <taxon>Vibrionaceae</taxon>
        <taxon>Vibrio</taxon>
    </lineage>
</organism>
<dbReference type="EMBL" id="FQXZ01000030">
    <property type="protein sequence ID" value="SHI24114.1"/>
    <property type="molecule type" value="Genomic_DNA"/>
</dbReference>
<evidence type="ECO:0000313" key="3">
    <source>
        <dbReference type="Proteomes" id="UP000184608"/>
    </source>
</evidence>